<keyword evidence="3" id="KW-1185">Reference proteome</keyword>
<dbReference type="SUPFAM" id="SSF55073">
    <property type="entry name" value="Nucleotide cyclase"/>
    <property type="match status" value="2"/>
</dbReference>
<accession>A0A0L0D7L1</accession>
<dbReference type="AlphaFoldDB" id="A0A0L0D7L1"/>
<dbReference type="InterPro" id="IPR001054">
    <property type="entry name" value="A/G_cyclase"/>
</dbReference>
<evidence type="ECO:0000313" key="2">
    <source>
        <dbReference type="EMBL" id="KNC48344.1"/>
    </source>
</evidence>
<name>A0A0L0D7L1_THETB</name>
<dbReference type="RefSeq" id="XP_013758469.1">
    <property type="nucleotide sequence ID" value="XM_013903015.1"/>
</dbReference>
<feature type="domain" description="Guanylate cyclase" evidence="1">
    <location>
        <begin position="361"/>
        <end position="479"/>
    </location>
</feature>
<dbReference type="PROSITE" id="PS50125">
    <property type="entry name" value="GUANYLATE_CYCLASE_2"/>
    <property type="match status" value="2"/>
</dbReference>
<proteinExistence type="predicted"/>
<evidence type="ECO:0000259" key="1">
    <source>
        <dbReference type="PROSITE" id="PS50125"/>
    </source>
</evidence>
<organism evidence="2 3">
    <name type="scientific">Thecamonas trahens ATCC 50062</name>
    <dbReference type="NCBI Taxonomy" id="461836"/>
    <lineage>
        <taxon>Eukaryota</taxon>
        <taxon>Apusozoa</taxon>
        <taxon>Apusomonadida</taxon>
        <taxon>Apusomonadidae</taxon>
        <taxon>Thecamonas</taxon>
    </lineage>
</organism>
<evidence type="ECO:0000313" key="3">
    <source>
        <dbReference type="Proteomes" id="UP000054408"/>
    </source>
</evidence>
<dbReference type="CDD" id="cd07302">
    <property type="entry name" value="CHD"/>
    <property type="match status" value="1"/>
</dbReference>
<dbReference type="GO" id="GO:0006171">
    <property type="term" value="P:cAMP biosynthetic process"/>
    <property type="evidence" value="ECO:0007669"/>
    <property type="project" value="TreeGrafter"/>
</dbReference>
<protein>
    <submittedName>
        <fullName evidence="2">Adenylate/guanylate cyclase</fullName>
    </submittedName>
</protein>
<reference evidence="2 3" key="1">
    <citation type="submission" date="2010-05" db="EMBL/GenBank/DDBJ databases">
        <title>The Genome Sequence of Thecamonas trahens ATCC 50062.</title>
        <authorList>
            <consortium name="The Broad Institute Genome Sequencing Platform"/>
            <person name="Russ C."/>
            <person name="Cuomo C."/>
            <person name="Shea T."/>
            <person name="Young S.K."/>
            <person name="Zeng Q."/>
            <person name="Koehrsen M."/>
            <person name="Haas B."/>
            <person name="Borodovsky M."/>
            <person name="Guigo R."/>
            <person name="Alvarado L."/>
            <person name="Berlin A."/>
            <person name="Bochicchio J."/>
            <person name="Borenstein D."/>
            <person name="Chapman S."/>
            <person name="Chen Z."/>
            <person name="Freedman E."/>
            <person name="Gellesch M."/>
            <person name="Goldberg J."/>
            <person name="Griggs A."/>
            <person name="Gujja S."/>
            <person name="Heilman E."/>
            <person name="Heiman D."/>
            <person name="Hepburn T."/>
            <person name="Howarth C."/>
            <person name="Jen D."/>
            <person name="Larson L."/>
            <person name="Mehta T."/>
            <person name="Park D."/>
            <person name="Pearson M."/>
            <person name="Roberts A."/>
            <person name="Saif S."/>
            <person name="Shenoy N."/>
            <person name="Sisk P."/>
            <person name="Stolte C."/>
            <person name="Sykes S."/>
            <person name="Thomson T."/>
            <person name="Walk T."/>
            <person name="White J."/>
            <person name="Yandava C."/>
            <person name="Burger G."/>
            <person name="Gray M.W."/>
            <person name="Holland P.W.H."/>
            <person name="King N."/>
            <person name="Lang F.B.F."/>
            <person name="Roger A.J."/>
            <person name="Ruiz-Trillo I."/>
            <person name="Lander E."/>
            <person name="Nusbaum C."/>
        </authorList>
    </citation>
    <scope>NUCLEOTIDE SEQUENCE [LARGE SCALE GENOMIC DNA]</scope>
    <source>
        <strain evidence="2 3">ATCC 50062</strain>
    </source>
</reference>
<dbReference type="GeneID" id="25564320"/>
<dbReference type="GO" id="GO:0035556">
    <property type="term" value="P:intracellular signal transduction"/>
    <property type="evidence" value="ECO:0007669"/>
    <property type="project" value="InterPro"/>
</dbReference>
<dbReference type="Gene3D" id="3.30.70.1230">
    <property type="entry name" value="Nucleotide cyclase"/>
    <property type="match status" value="2"/>
</dbReference>
<dbReference type="OrthoDB" id="10669225at2759"/>
<dbReference type="PANTHER" id="PTHR43081:SF1">
    <property type="entry name" value="ADENYLATE CYCLASE, TERMINAL-DIFFERENTIATION SPECIFIC"/>
    <property type="match status" value="1"/>
</dbReference>
<gene>
    <name evidence="2" type="ORF">AMSG_04794</name>
</gene>
<dbReference type="InterPro" id="IPR050697">
    <property type="entry name" value="Adenylyl/Guanylyl_Cyclase_3/4"/>
</dbReference>
<dbReference type="PANTHER" id="PTHR43081">
    <property type="entry name" value="ADENYLATE CYCLASE, TERMINAL-DIFFERENTIATION SPECIFIC-RELATED"/>
    <property type="match status" value="1"/>
</dbReference>
<feature type="domain" description="Guanylate cyclase" evidence="1">
    <location>
        <begin position="173"/>
        <end position="253"/>
    </location>
</feature>
<dbReference type="InterPro" id="IPR029787">
    <property type="entry name" value="Nucleotide_cyclase"/>
</dbReference>
<sequence length="517" mass="56977">MSLPVETLFPGADMPLKVTFVWNGTRRVAEIVPASPLEEVLAMVHGLVGEAEETKLVLVYKYGKAGEKKLVIRSEHEFQAACIAWPGAGDITFDVELEAMVDLDFNELCLRRLALLDKPDELRRLESRIMETFESPGVCYIMTMGGIGDVVYEFSIYHALALIMKMRQITHPIIRGLGGNIVKFEGEKTFVAFGDERTALATGIMVMSALAEYNAEVDDAMRIEVSIGIDSGPILLIPHDLYGDCVNTSSKLGEDTAEPGELLISDRSYAQIQNDPSGVDLPFFRVIGSVAPADADALYARASSGTPVSPVAPSTTAAIHDTHYHECTFAKLCRQRLLQDRAGNTKFIDERIRERYEQTKVILVSDMSGFTRTVRKRGILHFLSLIMLMRKIVVPILEAHGGYLVKTEADNLYMLFDDCDAAVAGCVKAQQALAAYNDAQAVEDDKALVGIGLDYGPVLNAVDDEDIYGYNRNRAEVLGEDEGDAELLLISDNPKQADGFDGDEPIEYYLIEWERSG</sequence>
<dbReference type="Proteomes" id="UP000054408">
    <property type="component" value="Unassembled WGS sequence"/>
</dbReference>
<dbReference type="EMBL" id="GL349451">
    <property type="protein sequence ID" value="KNC48344.1"/>
    <property type="molecule type" value="Genomic_DNA"/>
</dbReference>